<dbReference type="EMBL" id="JAGPXC010000001">
    <property type="protein sequence ID" value="KAH6659453.1"/>
    <property type="molecule type" value="Genomic_DNA"/>
</dbReference>
<proteinExistence type="predicted"/>
<reference evidence="3" key="1">
    <citation type="journal article" date="2021" name="Nat. Commun.">
        <title>Genetic determinants of endophytism in the Arabidopsis root mycobiome.</title>
        <authorList>
            <person name="Mesny F."/>
            <person name="Miyauchi S."/>
            <person name="Thiergart T."/>
            <person name="Pickel B."/>
            <person name="Atanasova L."/>
            <person name="Karlsson M."/>
            <person name="Huettel B."/>
            <person name="Barry K.W."/>
            <person name="Haridas S."/>
            <person name="Chen C."/>
            <person name="Bauer D."/>
            <person name="Andreopoulos W."/>
            <person name="Pangilinan J."/>
            <person name="LaButti K."/>
            <person name="Riley R."/>
            <person name="Lipzen A."/>
            <person name="Clum A."/>
            <person name="Drula E."/>
            <person name="Henrissat B."/>
            <person name="Kohler A."/>
            <person name="Grigoriev I.V."/>
            <person name="Martin F.M."/>
            <person name="Hacquard S."/>
        </authorList>
    </citation>
    <scope>NUCLEOTIDE SEQUENCE</scope>
    <source>
        <strain evidence="3">MPI-SDFR-AT-0073</strain>
    </source>
</reference>
<keyword evidence="2" id="KW-1133">Transmembrane helix</keyword>
<evidence type="ECO:0000256" key="1">
    <source>
        <dbReference type="SAM" id="MobiDB-lite"/>
    </source>
</evidence>
<keyword evidence="4" id="KW-1185">Reference proteome</keyword>
<dbReference type="Proteomes" id="UP000758603">
    <property type="component" value="Unassembled WGS sequence"/>
</dbReference>
<accession>A0A9P8UWG7</accession>
<evidence type="ECO:0000313" key="4">
    <source>
        <dbReference type="Proteomes" id="UP000758603"/>
    </source>
</evidence>
<dbReference type="OrthoDB" id="5392974at2759"/>
<keyword evidence="2" id="KW-0472">Membrane</keyword>
<protein>
    <submittedName>
        <fullName evidence="3">Uncharacterized protein</fullName>
    </submittedName>
</protein>
<evidence type="ECO:0000256" key="2">
    <source>
        <dbReference type="SAM" id="Phobius"/>
    </source>
</evidence>
<name>A0A9P8UWG7_9PEZI</name>
<organism evidence="3 4">
    <name type="scientific">Truncatella angustata</name>
    <dbReference type="NCBI Taxonomy" id="152316"/>
    <lineage>
        <taxon>Eukaryota</taxon>
        <taxon>Fungi</taxon>
        <taxon>Dikarya</taxon>
        <taxon>Ascomycota</taxon>
        <taxon>Pezizomycotina</taxon>
        <taxon>Sordariomycetes</taxon>
        <taxon>Xylariomycetidae</taxon>
        <taxon>Amphisphaeriales</taxon>
        <taxon>Sporocadaceae</taxon>
        <taxon>Truncatella</taxon>
    </lineage>
</organism>
<sequence>MKNPMTVTLCKHAHSSMNVITSIIGLVKGHRAVNLISRQPQHLCYPASLANPEISVVVYNTDCTTCNTGLHGLSNASPIFNPENKTEKEKVMRESPPNKASEDSTNDGTLKGAQLMEASWRVARVSGISSATLKSANRHVMALTGRDYRKWASEMKVIATMTMALLPATFFAAVFSIPPLEWERKPAVFQTFLMFLLCDTHDICHHGDRVLIDPSARDPDWCK</sequence>
<feature type="transmembrane region" description="Helical" evidence="2">
    <location>
        <begin position="157"/>
        <end position="177"/>
    </location>
</feature>
<feature type="compositionally biased region" description="Basic and acidic residues" evidence="1">
    <location>
        <begin position="84"/>
        <end position="93"/>
    </location>
</feature>
<keyword evidence="2" id="KW-0812">Transmembrane</keyword>
<feature type="region of interest" description="Disordered" evidence="1">
    <location>
        <begin position="77"/>
        <end position="108"/>
    </location>
</feature>
<comment type="caution">
    <text evidence="3">The sequence shown here is derived from an EMBL/GenBank/DDBJ whole genome shotgun (WGS) entry which is preliminary data.</text>
</comment>
<dbReference type="AlphaFoldDB" id="A0A9P8UWG7"/>
<evidence type="ECO:0000313" key="3">
    <source>
        <dbReference type="EMBL" id="KAH6659453.1"/>
    </source>
</evidence>
<dbReference type="GeneID" id="70127989"/>
<dbReference type="RefSeq" id="XP_045963584.1">
    <property type="nucleotide sequence ID" value="XM_046099097.1"/>
</dbReference>
<gene>
    <name evidence="3" type="ORF">BKA67DRAFT_529605</name>
</gene>